<feature type="region of interest" description="Disordered" evidence="1">
    <location>
        <begin position="241"/>
        <end position="275"/>
    </location>
</feature>
<comment type="caution">
    <text evidence="2">The sequence shown here is derived from an EMBL/GenBank/DDBJ whole genome shotgun (WGS) entry which is preliminary data.</text>
</comment>
<dbReference type="Proteomes" id="UP000038009">
    <property type="component" value="Unassembled WGS sequence"/>
</dbReference>
<reference evidence="2 3" key="1">
    <citation type="journal article" date="2015" name="PLoS Pathog.">
        <title>Leptomonas seymouri: Adaptations to the Dixenous Life Cycle Analyzed by Genome Sequencing, Transcriptome Profiling and Co-infection with Leishmania donovani.</title>
        <authorList>
            <person name="Kraeva N."/>
            <person name="Butenko A."/>
            <person name="Hlavacova J."/>
            <person name="Kostygov A."/>
            <person name="Myskova J."/>
            <person name="Grybchuk D."/>
            <person name="Lestinova T."/>
            <person name="Votypka J."/>
            <person name="Volf P."/>
            <person name="Opperdoes F."/>
            <person name="Flegontov P."/>
            <person name="Lukes J."/>
            <person name="Yurchenko V."/>
        </authorList>
    </citation>
    <scope>NUCLEOTIDE SEQUENCE [LARGE SCALE GENOMIC DNA]</scope>
    <source>
        <strain evidence="2 3">ATCC 30220</strain>
    </source>
</reference>
<evidence type="ECO:0000313" key="2">
    <source>
        <dbReference type="EMBL" id="KPI83983.1"/>
    </source>
</evidence>
<feature type="region of interest" description="Disordered" evidence="1">
    <location>
        <begin position="1"/>
        <end position="155"/>
    </location>
</feature>
<feature type="compositionally biased region" description="Low complexity" evidence="1">
    <location>
        <begin position="190"/>
        <end position="211"/>
    </location>
</feature>
<gene>
    <name evidence="2" type="ORF">ABL78_6975</name>
</gene>
<name>A0A0N1PBQ4_LEPSE</name>
<organism evidence="2 3">
    <name type="scientific">Leptomonas seymouri</name>
    <dbReference type="NCBI Taxonomy" id="5684"/>
    <lineage>
        <taxon>Eukaryota</taxon>
        <taxon>Discoba</taxon>
        <taxon>Euglenozoa</taxon>
        <taxon>Kinetoplastea</taxon>
        <taxon>Metakinetoplastina</taxon>
        <taxon>Trypanosomatida</taxon>
        <taxon>Trypanosomatidae</taxon>
        <taxon>Leishmaniinae</taxon>
        <taxon>Leptomonas</taxon>
    </lineage>
</organism>
<feature type="compositionally biased region" description="Basic and acidic residues" evidence="1">
    <location>
        <begin position="10"/>
        <end position="19"/>
    </location>
</feature>
<protein>
    <submittedName>
        <fullName evidence="2">Uncharacterized protein</fullName>
    </submittedName>
</protein>
<dbReference type="AlphaFoldDB" id="A0A0N1PBQ4"/>
<feature type="compositionally biased region" description="Polar residues" evidence="1">
    <location>
        <begin position="20"/>
        <end position="31"/>
    </location>
</feature>
<feature type="compositionally biased region" description="Polar residues" evidence="1">
    <location>
        <begin position="128"/>
        <end position="145"/>
    </location>
</feature>
<feature type="compositionally biased region" description="Low complexity" evidence="1">
    <location>
        <begin position="35"/>
        <end position="67"/>
    </location>
</feature>
<proteinExistence type="predicted"/>
<feature type="region of interest" description="Disordered" evidence="1">
    <location>
        <begin position="169"/>
        <end position="211"/>
    </location>
</feature>
<feature type="compositionally biased region" description="Basic and acidic residues" evidence="1">
    <location>
        <begin position="175"/>
        <end position="188"/>
    </location>
</feature>
<evidence type="ECO:0000313" key="3">
    <source>
        <dbReference type="Proteomes" id="UP000038009"/>
    </source>
</evidence>
<evidence type="ECO:0000256" key="1">
    <source>
        <dbReference type="SAM" id="MobiDB-lite"/>
    </source>
</evidence>
<sequence length="275" mass="28508">MVNAVLSGFHSDRSRKDQHPSPSGQTVTEENPISKAVNGKANAAANGGSTPGSTHTNTASGAAAAASGDEEGNVSLAKGGSLASREAMDARPQAPEALPPMTYADAQKRLSGPQWPSAASRLPLRARMTSSSAVGAHRMSSTNGRKTGGDAPQPPSRLLLAPASIMAPETAEAVSTEKTEDHFEKYEEAPVTSPSATTRRTTVRSASRSSVVNAPHRVATCALEKATVGVRRYRPNMNGRLREVMPVPSTRGAPGLCGVAVESSPSQPSERLPPL</sequence>
<accession>A0A0N1PBQ4</accession>
<dbReference type="VEuPathDB" id="TriTrypDB:Lsey_0303_0060"/>
<keyword evidence="3" id="KW-1185">Reference proteome</keyword>
<dbReference type="EMBL" id="LJSK01000303">
    <property type="protein sequence ID" value="KPI83983.1"/>
    <property type="molecule type" value="Genomic_DNA"/>
</dbReference>